<feature type="domain" description="Topo IIA-type catalytic" evidence="7">
    <location>
        <begin position="17"/>
        <end position="100"/>
    </location>
</feature>
<evidence type="ECO:0000256" key="5">
    <source>
        <dbReference type="ARBA" id="ARBA00023136"/>
    </source>
</evidence>
<dbReference type="InterPro" id="IPR050220">
    <property type="entry name" value="Type_II_DNA_Topoisomerases"/>
</dbReference>
<dbReference type="Pfam" id="PF00521">
    <property type="entry name" value="DNA_topoisoIV"/>
    <property type="match status" value="1"/>
</dbReference>
<dbReference type="InterPro" id="IPR002205">
    <property type="entry name" value="Topo_IIA_dom_A"/>
</dbReference>
<gene>
    <name evidence="8" type="primary">parC_3</name>
    <name evidence="8" type="ORF">NCTC13443_06415</name>
</gene>
<dbReference type="InterPro" id="IPR013758">
    <property type="entry name" value="Topo_IIA_A/C_ab"/>
</dbReference>
<accession>A0A377V862</accession>
<dbReference type="PANTHER" id="PTHR43493">
    <property type="entry name" value="DNA GYRASE/TOPOISOMERASE SUBUNIT A"/>
    <property type="match status" value="1"/>
</dbReference>
<dbReference type="Gene3D" id="3.30.1360.40">
    <property type="match status" value="1"/>
</dbReference>
<dbReference type="GO" id="GO:0006265">
    <property type="term" value="P:DNA topological change"/>
    <property type="evidence" value="ECO:0007669"/>
    <property type="project" value="InterPro"/>
</dbReference>
<comment type="catalytic activity">
    <reaction evidence="1">
        <text>ATP-dependent breakage, passage and rejoining of double-stranded DNA.</text>
        <dbReference type="EC" id="5.6.2.2"/>
    </reaction>
</comment>
<dbReference type="Gene3D" id="3.90.199.10">
    <property type="entry name" value="Topoisomerase II, domain 5"/>
    <property type="match status" value="1"/>
</dbReference>
<dbReference type="GO" id="GO:0005737">
    <property type="term" value="C:cytoplasm"/>
    <property type="evidence" value="ECO:0007669"/>
    <property type="project" value="TreeGrafter"/>
</dbReference>
<keyword evidence="6 8" id="KW-0413">Isomerase</keyword>
<dbReference type="GO" id="GO:0009330">
    <property type="term" value="C:DNA topoisomerase type II (double strand cut, ATP-hydrolyzing) complex"/>
    <property type="evidence" value="ECO:0007669"/>
    <property type="project" value="TreeGrafter"/>
</dbReference>
<dbReference type="GO" id="GO:0003677">
    <property type="term" value="F:DNA binding"/>
    <property type="evidence" value="ECO:0007669"/>
    <property type="project" value="UniProtKB-KW"/>
</dbReference>
<evidence type="ECO:0000256" key="6">
    <source>
        <dbReference type="ARBA" id="ARBA00023235"/>
    </source>
</evidence>
<keyword evidence="4" id="KW-0238">DNA-binding</keyword>
<proteinExistence type="predicted"/>
<keyword evidence="2" id="KW-1003">Cell membrane</keyword>
<dbReference type="EC" id="5.99.1.-" evidence="8"/>
<name>A0A377V862_KLEPN</name>
<dbReference type="PANTHER" id="PTHR43493:SF1">
    <property type="entry name" value="DNA TOPOISOMERASE 4 SUBUNIT A"/>
    <property type="match status" value="1"/>
</dbReference>
<dbReference type="EMBL" id="UGKT01000001">
    <property type="protein sequence ID" value="STT06466.1"/>
    <property type="molecule type" value="Genomic_DNA"/>
</dbReference>
<dbReference type="GO" id="GO:0005524">
    <property type="term" value="F:ATP binding"/>
    <property type="evidence" value="ECO:0007669"/>
    <property type="project" value="InterPro"/>
</dbReference>
<evidence type="ECO:0000313" key="9">
    <source>
        <dbReference type="Proteomes" id="UP000255518"/>
    </source>
</evidence>
<dbReference type="SUPFAM" id="SSF56719">
    <property type="entry name" value="Type II DNA topoisomerase"/>
    <property type="match status" value="1"/>
</dbReference>
<organism evidence="8 9">
    <name type="scientific">Klebsiella pneumoniae</name>
    <dbReference type="NCBI Taxonomy" id="573"/>
    <lineage>
        <taxon>Bacteria</taxon>
        <taxon>Pseudomonadati</taxon>
        <taxon>Pseudomonadota</taxon>
        <taxon>Gammaproteobacteria</taxon>
        <taxon>Enterobacterales</taxon>
        <taxon>Enterobacteriaceae</taxon>
        <taxon>Klebsiella/Raoultella group</taxon>
        <taxon>Klebsiella</taxon>
        <taxon>Klebsiella pneumoniae complex</taxon>
    </lineage>
</organism>
<reference evidence="8 9" key="1">
    <citation type="submission" date="2018-06" db="EMBL/GenBank/DDBJ databases">
        <authorList>
            <consortium name="Pathogen Informatics"/>
            <person name="Doyle S."/>
        </authorList>
    </citation>
    <scope>NUCLEOTIDE SEQUENCE [LARGE SCALE GENOMIC DNA]</scope>
    <source>
        <strain evidence="8 9">NCTC13443</strain>
    </source>
</reference>
<keyword evidence="3" id="KW-0799">Topoisomerase</keyword>
<dbReference type="GO" id="GO:0003918">
    <property type="term" value="F:DNA topoisomerase type II (double strand cut, ATP-hydrolyzing) activity"/>
    <property type="evidence" value="ECO:0007669"/>
    <property type="project" value="UniProtKB-EC"/>
</dbReference>
<evidence type="ECO:0000256" key="2">
    <source>
        <dbReference type="ARBA" id="ARBA00022475"/>
    </source>
</evidence>
<evidence type="ECO:0000256" key="3">
    <source>
        <dbReference type="ARBA" id="ARBA00023029"/>
    </source>
</evidence>
<dbReference type="InterPro" id="IPR013760">
    <property type="entry name" value="Topo_IIA-like_dom_sf"/>
</dbReference>
<sequence>MLPAASAEHPAERHHRIAVGMATDIPPHNLREVAKAAITLIEQPKTTLDELLDIVQGPDFPTEAEIITSRAEIRKIYQNGRGSVRMRAVWSKEDGAVVISALAASGLRRQSAGADCGADAQ</sequence>
<evidence type="ECO:0000256" key="1">
    <source>
        <dbReference type="ARBA" id="ARBA00000185"/>
    </source>
</evidence>
<protein>
    <submittedName>
        <fullName evidence="8">Topoisomerase IV subunit A</fullName>
        <ecNumber evidence="8">5.99.1.-</ecNumber>
    </submittedName>
</protein>
<evidence type="ECO:0000313" key="8">
    <source>
        <dbReference type="EMBL" id="STT06466.1"/>
    </source>
</evidence>
<dbReference type="Proteomes" id="UP000255518">
    <property type="component" value="Unassembled WGS sequence"/>
</dbReference>
<evidence type="ECO:0000256" key="4">
    <source>
        <dbReference type="ARBA" id="ARBA00023125"/>
    </source>
</evidence>
<keyword evidence="5" id="KW-0472">Membrane</keyword>
<dbReference type="AlphaFoldDB" id="A0A377V862"/>
<dbReference type="GO" id="GO:0007059">
    <property type="term" value="P:chromosome segregation"/>
    <property type="evidence" value="ECO:0007669"/>
    <property type="project" value="TreeGrafter"/>
</dbReference>
<evidence type="ECO:0000259" key="7">
    <source>
        <dbReference type="Pfam" id="PF00521"/>
    </source>
</evidence>